<organism evidence="3 4">
    <name type="scientific">Cesiribacter andamanensis AMV16</name>
    <dbReference type="NCBI Taxonomy" id="1279009"/>
    <lineage>
        <taxon>Bacteria</taxon>
        <taxon>Pseudomonadati</taxon>
        <taxon>Bacteroidota</taxon>
        <taxon>Cytophagia</taxon>
        <taxon>Cytophagales</taxon>
        <taxon>Cesiribacteraceae</taxon>
        <taxon>Cesiribacter</taxon>
    </lineage>
</organism>
<evidence type="ECO:0000256" key="1">
    <source>
        <dbReference type="PROSITE-ProRule" id="PRU00169"/>
    </source>
</evidence>
<keyword evidence="4" id="KW-1185">Reference proteome</keyword>
<dbReference type="Pfam" id="PF00072">
    <property type="entry name" value="Response_reg"/>
    <property type="match status" value="1"/>
</dbReference>
<dbReference type="PROSITE" id="PS50110">
    <property type="entry name" value="RESPONSE_REGULATORY"/>
    <property type="match status" value="1"/>
</dbReference>
<evidence type="ECO:0000313" key="4">
    <source>
        <dbReference type="Proteomes" id="UP000011910"/>
    </source>
</evidence>
<dbReference type="eggNOG" id="COG2197">
    <property type="taxonomic scope" value="Bacteria"/>
</dbReference>
<dbReference type="RefSeq" id="WP_009195973.1">
    <property type="nucleotide sequence ID" value="NZ_AODQ01000065.1"/>
</dbReference>
<dbReference type="SMART" id="SM00448">
    <property type="entry name" value="REC"/>
    <property type="match status" value="1"/>
</dbReference>
<proteinExistence type="predicted"/>
<dbReference type="InterPro" id="IPR052893">
    <property type="entry name" value="TCS_response_regulator"/>
</dbReference>
<dbReference type="Proteomes" id="UP000011910">
    <property type="component" value="Unassembled WGS sequence"/>
</dbReference>
<dbReference type="GO" id="GO:0000160">
    <property type="term" value="P:phosphorelay signal transduction system"/>
    <property type="evidence" value="ECO:0007669"/>
    <property type="project" value="InterPro"/>
</dbReference>
<dbReference type="Gene3D" id="3.40.50.2300">
    <property type="match status" value="1"/>
</dbReference>
<dbReference type="PANTHER" id="PTHR44520">
    <property type="entry name" value="RESPONSE REGULATOR RCP1-RELATED"/>
    <property type="match status" value="1"/>
</dbReference>
<dbReference type="OrthoDB" id="1524091at2"/>
<name>M7NV06_9BACT</name>
<dbReference type="InterPro" id="IPR001789">
    <property type="entry name" value="Sig_transdc_resp-reg_receiver"/>
</dbReference>
<comment type="caution">
    <text evidence="3">The sequence shown here is derived from an EMBL/GenBank/DDBJ whole genome shotgun (WGS) entry which is preliminary data.</text>
</comment>
<gene>
    <name evidence="3" type="primary">rcp1_4</name>
    <name evidence="3" type="ORF">ADICEAN_02583</name>
</gene>
<dbReference type="AlphaFoldDB" id="M7NV06"/>
<dbReference type="InterPro" id="IPR011006">
    <property type="entry name" value="CheY-like_superfamily"/>
</dbReference>
<feature type="modified residue" description="4-aspartylphosphate" evidence="1">
    <location>
        <position position="63"/>
    </location>
</feature>
<evidence type="ECO:0000313" key="3">
    <source>
        <dbReference type="EMBL" id="EMR02274.1"/>
    </source>
</evidence>
<sequence>MSIINCTLLVDDDSINNFINQRLIEEMEITRELSLAENGLEALAYIREHGKDEVRCPRLILLDINMPVMDGFEFLQEFESLDFPKKEQIKIVMLTTSTSQKDVDKLGGYKIAGYINKPLTEEKLMDVVEKIFGDENQPS</sequence>
<keyword evidence="1" id="KW-0597">Phosphoprotein</keyword>
<reference evidence="3 4" key="1">
    <citation type="journal article" date="2013" name="Genome Announc.">
        <title>Draft Genome Sequence of Cesiribacter andamanensis Strain AMV16T, Isolated from a Soil Sample from a Mud Volcano in the Andaman Islands, India.</title>
        <authorList>
            <person name="Shivaji S."/>
            <person name="Ara S."/>
            <person name="Begum Z."/>
            <person name="Srinivas T.N."/>
            <person name="Singh A."/>
            <person name="Kumar Pinnaka A."/>
        </authorList>
    </citation>
    <scope>NUCLEOTIDE SEQUENCE [LARGE SCALE GENOMIC DNA]</scope>
    <source>
        <strain evidence="3 4">AMV16</strain>
    </source>
</reference>
<dbReference type="EMBL" id="AODQ01000065">
    <property type="protein sequence ID" value="EMR02274.1"/>
    <property type="molecule type" value="Genomic_DNA"/>
</dbReference>
<dbReference type="PANTHER" id="PTHR44520:SF2">
    <property type="entry name" value="RESPONSE REGULATOR RCP1"/>
    <property type="match status" value="1"/>
</dbReference>
<protein>
    <submittedName>
        <fullName evidence="3">Response regulator rcp1</fullName>
    </submittedName>
</protein>
<evidence type="ECO:0000259" key="2">
    <source>
        <dbReference type="PROSITE" id="PS50110"/>
    </source>
</evidence>
<dbReference type="STRING" id="1279009.ADICEAN_02583"/>
<accession>M7NV06</accession>
<feature type="domain" description="Response regulatory" evidence="2">
    <location>
        <begin position="6"/>
        <end position="132"/>
    </location>
</feature>
<dbReference type="SUPFAM" id="SSF52172">
    <property type="entry name" value="CheY-like"/>
    <property type="match status" value="1"/>
</dbReference>